<keyword evidence="4" id="KW-1185">Reference proteome</keyword>
<dbReference type="Gene3D" id="3.30.530.20">
    <property type="match status" value="2"/>
</dbReference>
<feature type="domain" description="Activator of Hsp90 ATPase homologue 1/2-like C-terminal" evidence="2">
    <location>
        <begin position="24"/>
        <end position="146"/>
    </location>
</feature>
<proteinExistence type="inferred from homology"/>
<dbReference type="CDD" id="cd07814">
    <property type="entry name" value="SRPBCC_CalC_Aha1-like"/>
    <property type="match status" value="2"/>
</dbReference>
<reference evidence="3 4" key="1">
    <citation type="journal article" date="2021" name="ACS Chem. Biol.">
        <title>Genomic-Led Discovery of a Novel Glycopeptide Antibiotic by Nonomuraea coxensis DSM 45129.</title>
        <authorList>
            <person name="Yushchuk O."/>
            <person name="Vior N.M."/>
            <person name="Andreo-Vidal A."/>
            <person name="Berini F."/>
            <person name="Ruckert C."/>
            <person name="Busche T."/>
            <person name="Binda E."/>
            <person name="Kalinowski J."/>
            <person name="Truman A.W."/>
            <person name="Marinelli F."/>
        </authorList>
    </citation>
    <scope>NUCLEOTIDE SEQUENCE [LARGE SCALE GENOMIC DNA]</scope>
    <source>
        <strain evidence="3 4">DSM 45129</strain>
    </source>
</reference>
<dbReference type="Proteomes" id="UP000824681">
    <property type="component" value="Chromosome"/>
</dbReference>
<evidence type="ECO:0000259" key="2">
    <source>
        <dbReference type="Pfam" id="PF08327"/>
    </source>
</evidence>
<evidence type="ECO:0000313" key="4">
    <source>
        <dbReference type="Proteomes" id="UP000824681"/>
    </source>
</evidence>
<feature type="domain" description="Activator of Hsp90 ATPase homologue 1/2-like C-terminal" evidence="2">
    <location>
        <begin position="168"/>
        <end position="262"/>
    </location>
</feature>
<sequence length="291" mass="31802">MTDDLRTPEPTDPAPMTLVARIPAPIARVREALTDPADMRVWLAEQAEADLPAGRYAFWGPTTPEGDAPHQRLLHADERTVRFAWLLDGEETTTEFALEPDGPDATLVTLSQTHFDFQDVITGKSIRGVLQTYWCLILANLAEHLEGRALTPRVDFTSPELRAEAVVDASPAEVFASLIDSEAVTKWFGFPIEIEPYVGGRFAMGGLANDPSPAKVLELVPGRTFSLDWGDGGVGTWELEGSGGRTRLTLVQSGFDAARPPYAAWGGIVAGLAELRRYHEVPDWRPILESA</sequence>
<dbReference type="InterPro" id="IPR013538">
    <property type="entry name" value="ASHA1/2-like_C"/>
</dbReference>
<dbReference type="SUPFAM" id="SSF55961">
    <property type="entry name" value="Bet v1-like"/>
    <property type="match status" value="2"/>
</dbReference>
<protein>
    <recommendedName>
        <fullName evidence="2">Activator of Hsp90 ATPase homologue 1/2-like C-terminal domain-containing protein</fullName>
    </recommendedName>
</protein>
<evidence type="ECO:0000313" key="3">
    <source>
        <dbReference type="EMBL" id="QYC44692.1"/>
    </source>
</evidence>
<name>A0ABX8UAD5_9ACTN</name>
<evidence type="ECO:0000256" key="1">
    <source>
        <dbReference type="ARBA" id="ARBA00006817"/>
    </source>
</evidence>
<comment type="similarity">
    <text evidence="1">Belongs to the AHA1 family.</text>
</comment>
<dbReference type="Pfam" id="PF08327">
    <property type="entry name" value="AHSA1"/>
    <property type="match status" value="2"/>
</dbReference>
<dbReference type="InterPro" id="IPR023393">
    <property type="entry name" value="START-like_dom_sf"/>
</dbReference>
<dbReference type="EMBL" id="CP068985">
    <property type="protein sequence ID" value="QYC44692.1"/>
    <property type="molecule type" value="Genomic_DNA"/>
</dbReference>
<accession>A0ABX8UAD5</accession>
<organism evidence="3 4">
    <name type="scientific">Nonomuraea coxensis DSM 45129</name>
    <dbReference type="NCBI Taxonomy" id="1122611"/>
    <lineage>
        <taxon>Bacteria</taxon>
        <taxon>Bacillati</taxon>
        <taxon>Actinomycetota</taxon>
        <taxon>Actinomycetes</taxon>
        <taxon>Streptosporangiales</taxon>
        <taxon>Streptosporangiaceae</taxon>
        <taxon>Nonomuraea</taxon>
    </lineage>
</organism>
<gene>
    <name evidence="3" type="ORF">Nocox_35665</name>
</gene>
<dbReference type="RefSeq" id="WP_020544102.1">
    <property type="nucleotide sequence ID" value="NZ_CP068985.1"/>
</dbReference>